<dbReference type="Proteomes" id="UP000824219">
    <property type="component" value="Linkage Group LG05"/>
</dbReference>
<gene>
    <name evidence="1" type="ORF">KOW79_004287</name>
</gene>
<keyword evidence="2" id="KW-1185">Reference proteome</keyword>
<sequence length="101" mass="11332">MTLCRKSVQSVVHNPDSASLIVLCSETAIPAQLQVQKSELKRSCISFSGALRKARAAHWFLLKRRASRRENVTTIHARSDLYTDASLSRILTSEKHRTPIS</sequence>
<dbReference type="AlphaFoldDB" id="A0A9D3P0N1"/>
<organism evidence="1 2">
    <name type="scientific">Hemibagrus wyckioides</name>
    <dbReference type="NCBI Taxonomy" id="337641"/>
    <lineage>
        <taxon>Eukaryota</taxon>
        <taxon>Metazoa</taxon>
        <taxon>Chordata</taxon>
        <taxon>Craniata</taxon>
        <taxon>Vertebrata</taxon>
        <taxon>Euteleostomi</taxon>
        <taxon>Actinopterygii</taxon>
        <taxon>Neopterygii</taxon>
        <taxon>Teleostei</taxon>
        <taxon>Ostariophysi</taxon>
        <taxon>Siluriformes</taxon>
        <taxon>Bagridae</taxon>
        <taxon>Hemibagrus</taxon>
    </lineage>
</organism>
<protein>
    <submittedName>
        <fullName evidence="1">Uncharacterized protein</fullName>
    </submittedName>
</protein>
<evidence type="ECO:0000313" key="2">
    <source>
        <dbReference type="Proteomes" id="UP000824219"/>
    </source>
</evidence>
<name>A0A9D3P0N1_9TELE</name>
<dbReference type="EMBL" id="JAHKSW010000005">
    <property type="protein sequence ID" value="KAG7332453.1"/>
    <property type="molecule type" value="Genomic_DNA"/>
</dbReference>
<reference evidence="1 2" key="1">
    <citation type="submission" date="2021-06" db="EMBL/GenBank/DDBJ databases">
        <title>Chromosome-level genome assembly of the red-tail catfish (Hemibagrus wyckioides).</title>
        <authorList>
            <person name="Shao F."/>
        </authorList>
    </citation>
    <scope>NUCLEOTIDE SEQUENCE [LARGE SCALE GENOMIC DNA]</scope>
    <source>
        <strain evidence="1">EC202008001</strain>
        <tissue evidence="1">Blood</tissue>
    </source>
</reference>
<proteinExistence type="predicted"/>
<accession>A0A9D3P0N1</accession>
<comment type="caution">
    <text evidence="1">The sequence shown here is derived from an EMBL/GenBank/DDBJ whole genome shotgun (WGS) entry which is preliminary data.</text>
</comment>
<evidence type="ECO:0000313" key="1">
    <source>
        <dbReference type="EMBL" id="KAG7332453.1"/>
    </source>
</evidence>